<feature type="compositionally biased region" description="Gly residues" evidence="1">
    <location>
        <begin position="49"/>
        <end position="67"/>
    </location>
</feature>
<comment type="caution">
    <text evidence="2">The sequence shown here is derived from an EMBL/GenBank/DDBJ whole genome shotgun (WGS) entry which is preliminary data.</text>
</comment>
<dbReference type="AlphaFoldDB" id="A0A4Y3R918"/>
<evidence type="ECO:0000313" key="3">
    <source>
        <dbReference type="Proteomes" id="UP000319210"/>
    </source>
</evidence>
<accession>A0A4Y3R918</accession>
<feature type="compositionally biased region" description="Basic and acidic residues" evidence="1">
    <location>
        <begin position="37"/>
        <end position="46"/>
    </location>
</feature>
<protein>
    <submittedName>
        <fullName evidence="2">Uncharacterized protein</fullName>
    </submittedName>
</protein>
<keyword evidence="3" id="KW-1185">Reference proteome</keyword>
<proteinExistence type="predicted"/>
<dbReference type="EMBL" id="BJMM01000047">
    <property type="protein sequence ID" value="GEB53308.1"/>
    <property type="molecule type" value="Genomic_DNA"/>
</dbReference>
<reference evidence="2 3" key="1">
    <citation type="submission" date="2019-06" db="EMBL/GenBank/DDBJ databases">
        <title>Whole genome shotgun sequence of Streptomyces cacaoi subsp. cacaoi NBRC 12748.</title>
        <authorList>
            <person name="Hosoyama A."/>
            <person name="Uohara A."/>
            <person name="Ohji S."/>
            <person name="Ichikawa N."/>
        </authorList>
    </citation>
    <scope>NUCLEOTIDE SEQUENCE [LARGE SCALE GENOMIC DNA]</scope>
    <source>
        <strain evidence="2 3">NBRC 12748</strain>
    </source>
</reference>
<name>A0A4Y3R918_STRCI</name>
<evidence type="ECO:0000313" key="2">
    <source>
        <dbReference type="EMBL" id="GEB53308.1"/>
    </source>
</evidence>
<evidence type="ECO:0000256" key="1">
    <source>
        <dbReference type="SAM" id="MobiDB-lite"/>
    </source>
</evidence>
<dbReference type="Proteomes" id="UP000319210">
    <property type="component" value="Unassembled WGS sequence"/>
</dbReference>
<feature type="region of interest" description="Disordered" evidence="1">
    <location>
        <begin position="1"/>
        <end position="67"/>
    </location>
</feature>
<sequence length="67" mass="7046">MQMRDAEPGQIRNGALGGGERELRLELEAVGGRRRRGDTPARERVRGRAGTGGRAGRGGCSRGGSRG</sequence>
<gene>
    <name evidence="2" type="ORF">SCA03_58590</name>
</gene>
<organism evidence="2 3">
    <name type="scientific">Streptomyces cacaoi</name>
    <dbReference type="NCBI Taxonomy" id="1898"/>
    <lineage>
        <taxon>Bacteria</taxon>
        <taxon>Bacillati</taxon>
        <taxon>Actinomycetota</taxon>
        <taxon>Actinomycetes</taxon>
        <taxon>Kitasatosporales</taxon>
        <taxon>Streptomycetaceae</taxon>
        <taxon>Streptomyces</taxon>
    </lineage>
</organism>